<dbReference type="NCBIfam" id="NF008607">
    <property type="entry name" value="PRK11579.1"/>
    <property type="match status" value="1"/>
</dbReference>
<evidence type="ECO:0000313" key="6">
    <source>
        <dbReference type="Proteomes" id="UP001269375"/>
    </source>
</evidence>
<organism evidence="5 6">
    <name type="scientific">Larsenimonas suaedae</name>
    <dbReference type="NCBI Taxonomy" id="1851019"/>
    <lineage>
        <taxon>Bacteria</taxon>
        <taxon>Pseudomonadati</taxon>
        <taxon>Pseudomonadota</taxon>
        <taxon>Gammaproteobacteria</taxon>
        <taxon>Oceanospirillales</taxon>
        <taxon>Halomonadaceae</taxon>
        <taxon>Larsenimonas</taxon>
    </lineage>
</organism>
<dbReference type="SUPFAM" id="SSF51735">
    <property type="entry name" value="NAD(P)-binding Rossmann-fold domains"/>
    <property type="match status" value="1"/>
</dbReference>
<keyword evidence="6" id="KW-1185">Reference proteome</keyword>
<sequence length="352" mass="38247">MTNAINVGMIGFGLAGTAFHAPLITTTEGLSLHTVATRQNDKVKRAYPNASVGSVDEVLAHPEIELVVVASPNDTHADLAIRAMQAGKHVVIDKPFALNYSEALKVKEISEATGKQAIVFHNRRWDGDFLTVRQLIEQGTLGALTQFESHFDRFRPAVDASKWREQPGEGSGVWMDLGAHLGDQALELFGPPRSVFADLGALRDQAQATDYFHVVLRYDDFRVILHSTTVACAPTPRFSLHGTEGSFTIYGLDPQESMLRRGARPTFDGWGHDATPGEIVRLQNGAFVRETVPTQPGNYPAFYQGVRDALRGGESPVSLGSALQVMRLLELAKQSDASGQALSFDAPIGQDV</sequence>
<evidence type="ECO:0000256" key="2">
    <source>
        <dbReference type="ARBA" id="ARBA00023002"/>
    </source>
</evidence>
<dbReference type="Gene3D" id="3.30.360.10">
    <property type="entry name" value="Dihydrodipicolinate Reductase, domain 2"/>
    <property type="match status" value="1"/>
</dbReference>
<dbReference type="Proteomes" id="UP001269375">
    <property type="component" value="Unassembled WGS sequence"/>
</dbReference>
<dbReference type="PANTHER" id="PTHR43708:SF5">
    <property type="entry name" value="CONSERVED EXPRESSED OXIDOREDUCTASE (EUROFUNG)-RELATED"/>
    <property type="match status" value="1"/>
</dbReference>
<name>A0ABU1GX22_9GAMM</name>
<feature type="domain" description="Gfo/Idh/MocA-like oxidoreductase C-terminal" evidence="4">
    <location>
        <begin position="133"/>
        <end position="341"/>
    </location>
</feature>
<keyword evidence="2" id="KW-0560">Oxidoreductase</keyword>
<evidence type="ECO:0000259" key="4">
    <source>
        <dbReference type="Pfam" id="PF02894"/>
    </source>
</evidence>
<dbReference type="InterPro" id="IPR004104">
    <property type="entry name" value="Gfo/Idh/MocA-like_OxRdtase_C"/>
</dbReference>
<proteinExistence type="inferred from homology"/>
<dbReference type="SUPFAM" id="SSF55347">
    <property type="entry name" value="Glyceraldehyde-3-phosphate dehydrogenase-like, C-terminal domain"/>
    <property type="match status" value="1"/>
</dbReference>
<dbReference type="Pfam" id="PF02894">
    <property type="entry name" value="GFO_IDH_MocA_C"/>
    <property type="match status" value="1"/>
</dbReference>
<comment type="similarity">
    <text evidence="1">Belongs to the Gfo/Idh/MocA family.</text>
</comment>
<dbReference type="InterPro" id="IPR051317">
    <property type="entry name" value="Gfo/Idh/MocA_oxidoreduct"/>
</dbReference>
<dbReference type="Pfam" id="PF01408">
    <property type="entry name" value="GFO_IDH_MocA"/>
    <property type="match status" value="1"/>
</dbReference>
<dbReference type="EMBL" id="JARWAO010000005">
    <property type="protein sequence ID" value="MDR5896603.1"/>
    <property type="molecule type" value="Genomic_DNA"/>
</dbReference>
<feature type="domain" description="Gfo/Idh/MocA-like oxidoreductase N-terminal" evidence="3">
    <location>
        <begin position="5"/>
        <end position="120"/>
    </location>
</feature>
<dbReference type="RefSeq" id="WP_251594352.1">
    <property type="nucleotide sequence ID" value="NZ_JAMLJI010000003.1"/>
</dbReference>
<protein>
    <submittedName>
        <fullName evidence="5">Oxidoreductase</fullName>
    </submittedName>
</protein>
<comment type="caution">
    <text evidence="5">The sequence shown here is derived from an EMBL/GenBank/DDBJ whole genome shotgun (WGS) entry which is preliminary data.</text>
</comment>
<dbReference type="InterPro" id="IPR000683">
    <property type="entry name" value="Gfo/Idh/MocA-like_OxRdtase_N"/>
</dbReference>
<evidence type="ECO:0000259" key="3">
    <source>
        <dbReference type="Pfam" id="PF01408"/>
    </source>
</evidence>
<dbReference type="Gene3D" id="3.40.50.720">
    <property type="entry name" value="NAD(P)-binding Rossmann-like Domain"/>
    <property type="match status" value="1"/>
</dbReference>
<evidence type="ECO:0000313" key="5">
    <source>
        <dbReference type="EMBL" id="MDR5896603.1"/>
    </source>
</evidence>
<gene>
    <name evidence="5" type="ORF">QC825_11005</name>
</gene>
<dbReference type="InterPro" id="IPR036291">
    <property type="entry name" value="NAD(P)-bd_dom_sf"/>
</dbReference>
<evidence type="ECO:0000256" key="1">
    <source>
        <dbReference type="ARBA" id="ARBA00010928"/>
    </source>
</evidence>
<reference evidence="5 6" key="1">
    <citation type="submission" date="2023-04" db="EMBL/GenBank/DDBJ databases">
        <title>A long-awaited taxogenomic arrangement of the family Halomonadaceae.</title>
        <authorList>
            <person name="De La Haba R."/>
            <person name="Chuvochina M."/>
            <person name="Wittouck S."/>
            <person name="Arahal D.R."/>
            <person name="Sanchez-Porro C."/>
            <person name="Hugenholtz P."/>
            <person name="Ventosa A."/>
        </authorList>
    </citation>
    <scope>NUCLEOTIDE SEQUENCE [LARGE SCALE GENOMIC DNA]</scope>
    <source>
        <strain evidence="5 6">DSM 22428</strain>
    </source>
</reference>
<accession>A0ABU1GX22</accession>
<dbReference type="PANTHER" id="PTHR43708">
    <property type="entry name" value="CONSERVED EXPRESSED OXIDOREDUCTASE (EUROFUNG)"/>
    <property type="match status" value="1"/>
</dbReference>